<dbReference type="InterPro" id="IPR050951">
    <property type="entry name" value="Retrovirus_Pol_polyprotein"/>
</dbReference>
<dbReference type="AlphaFoldDB" id="A0A176VKC4"/>
<protein>
    <recommendedName>
        <fullName evidence="3">Reverse transcriptase domain-containing protein</fullName>
    </recommendedName>
</protein>
<dbReference type="PANTHER" id="PTHR37984:SF5">
    <property type="entry name" value="PROTEIN NYNRIN-LIKE"/>
    <property type="match status" value="1"/>
</dbReference>
<proteinExistence type="predicted"/>
<dbReference type="Proteomes" id="UP000077202">
    <property type="component" value="Unassembled WGS sequence"/>
</dbReference>
<dbReference type="PANTHER" id="PTHR37984">
    <property type="entry name" value="PROTEIN CBG26694"/>
    <property type="match status" value="1"/>
</dbReference>
<sequence length="176" mass="20505">MMMKEELDKLLEVGFIYPKLMMVIFQDFPKHFLEVVIDDFAVFSKSVEHLAFLRKTFQRCRETNLKLHPGKCFFGMICGLLLGHVVSRRGIAVDLKKVIVVLALLPPKNVRELRGFLGCVRYYRRFIKNYAQLAIPLTELLKKEVEYSTEARQAAFKELKRRLVTLPILASPDWSK</sequence>
<evidence type="ECO:0000313" key="1">
    <source>
        <dbReference type="EMBL" id="OAE21409.1"/>
    </source>
</evidence>
<accession>A0A176VKC4</accession>
<comment type="caution">
    <text evidence="1">The sequence shown here is derived from an EMBL/GenBank/DDBJ whole genome shotgun (WGS) entry which is preliminary data.</text>
</comment>
<keyword evidence="2" id="KW-1185">Reference proteome</keyword>
<dbReference type="SUPFAM" id="SSF56672">
    <property type="entry name" value="DNA/RNA polymerases"/>
    <property type="match status" value="1"/>
</dbReference>
<gene>
    <name evidence="1" type="ORF">AXG93_2061s1000</name>
</gene>
<dbReference type="Gene3D" id="3.30.70.270">
    <property type="match status" value="2"/>
</dbReference>
<dbReference type="InterPro" id="IPR043128">
    <property type="entry name" value="Rev_trsase/Diguanyl_cyclase"/>
</dbReference>
<dbReference type="FunFam" id="3.30.70.270:FF:000020">
    <property type="entry name" value="Transposon Tf2-6 polyprotein-like Protein"/>
    <property type="match status" value="1"/>
</dbReference>
<evidence type="ECO:0000313" key="2">
    <source>
        <dbReference type="Proteomes" id="UP000077202"/>
    </source>
</evidence>
<reference evidence="1" key="1">
    <citation type="submission" date="2016-03" db="EMBL/GenBank/DDBJ databases">
        <title>Mechanisms controlling the formation of the plant cell surface in tip-growing cells are functionally conserved among land plants.</title>
        <authorList>
            <person name="Honkanen S."/>
            <person name="Jones V.A."/>
            <person name="Morieri G."/>
            <person name="Champion C."/>
            <person name="Hetherington A.J."/>
            <person name="Kelly S."/>
            <person name="Saint-Marcoux D."/>
            <person name="Proust H."/>
            <person name="Prescott H."/>
            <person name="Dolan L."/>
        </authorList>
    </citation>
    <scope>NUCLEOTIDE SEQUENCE [LARGE SCALE GENOMIC DNA]</scope>
    <source>
        <tissue evidence="1">Whole gametophyte</tissue>
    </source>
</reference>
<dbReference type="EMBL" id="LVLJ01003439">
    <property type="protein sequence ID" value="OAE21409.1"/>
    <property type="molecule type" value="Genomic_DNA"/>
</dbReference>
<name>A0A176VKC4_MARPO</name>
<organism evidence="1 2">
    <name type="scientific">Marchantia polymorpha subsp. ruderalis</name>
    <dbReference type="NCBI Taxonomy" id="1480154"/>
    <lineage>
        <taxon>Eukaryota</taxon>
        <taxon>Viridiplantae</taxon>
        <taxon>Streptophyta</taxon>
        <taxon>Embryophyta</taxon>
        <taxon>Marchantiophyta</taxon>
        <taxon>Marchantiopsida</taxon>
        <taxon>Marchantiidae</taxon>
        <taxon>Marchantiales</taxon>
        <taxon>Marchantiaceae</taxon>
        <taxon>Marchantia</taxon>
    </lineage>
</organism>
<evidence type="ECO:0008006" key="3">
    <source>
        <dbReference type="Google" id="ProtNLM"/>
    </source>
</evidence>
<dbReference type="InterPro" id="IPR043502">
    <property type="entry name" value="DNA/RNA_pol_sf"/>
</dbReference>